<keyword evidence="1" id="KW-0732">Signal</keyword>
<organism evidence="3 4">
    <name type="scientific">Bradyrhizobium ontarionense</name>
    <dbReference type="NCBI Taxonomy" id="2898149"/>
    <lineage>
        <taxon>Bacteria</taxon>
        <taxon>Pseudomonadati</taxon>
        <taxon>Pseudomonadota</taxon>
        <taxon>Alphaproteobacteria</taxon>
        <taxon>Hyphomicrobiales</taxon>
        <taxon>Nitrobacteraceae</taxon>
        <taxon>Bradyrhizobium</taxon>
    </lineage>
</organism>
<feature type="signal peptide" evidence="1">
    <location>
        <begin position="1"/>
        <end position="33"/>
    </location>
</feature>
<dbReference type="Pfam" id="PF03797">
    <property type="entry name" value="Autotransporter"/>
    <property type="match status" value="1"/>
</dbReference>
<accession>A0ABY3R3S3</accession>
<evidence type="ECO:0000256" key="1">
    <source>
        <dbReference type="SAM" id="SignalP"/>
    </source>
</evidence>
<dbReference type="InterPro" id="IPR005546">
    <property type="entry name" value="Autotransporte_beta"/>
</dbReference>
<dbReference type="SMART" id="SM00869">
    <property type="entry name" value="Autotransporter"/>
    <property type="match status" value="1"/>
</dbReference>
<dbReference type="Gene3D" id="2.40.128.130">
    <property type="entry name" value="Autotransporter beta-domain"/>
    <property type="match status" value="1"/>
</dbReference>
<dbReference type="Proteomes" id="UP001431010">
    <property type="component" value="Chromosome"/>
</dbReference>
<proteinExistence type="predicted"/>
<dbReference type="EMBL" id="CP088156">
    <property type="protein sequence ID" value="UFZ01398.1"/>
    <property type="molecule type" value="Genomic_DNA"/>
</dbReference>
<keyword evidence="4" id="KW-1185">Reference proteome</keyword>
<sequence length="841" mass="84785">MMTISRAVRRPARVFPVVLLAALASLDGGDAAAQGIFETASAPFTSSYFGEATYAMGGGGCFGRYVHGSAMSASGLAVGSAGKLCETPYMAVNAIEVPIVWAPNTAVGGLGSGTVTELSLPKDRLTSFVSGAATGVDAAGKTVVGVVLGADGTQNDYDIYPYIWRATTAGAFAGVAPTQLSLHGADKDGAAYGISPNAAYATGWSGALQFDASWPNALLTGTSTMQAAVWNLSTNAVQLLGATPDPVISPASSGKAVADNGTVVGWYGLFPRGAFSNDVNLARGSGLLLSDTSGFGDYATIWQPKPFVWTLASGTMSQLGMTPLNNVSTTYAYGEARALNAGNGSVASASVAVGWLGNTATNFEAVRWTTTDNWATHSTLQLAAVAPTDADNLGRLGAVANAVDASGSNIVGRVEYSCTAGSSGSCSQAVYWSVSSDGQSSSGATLASILASLGVGTSNVTLTDATGIAASATSSSLNILILGNGTRNDAGSTQDLFLIQLKRTSSSTPPTSGSITSVLEQQASLASIGVIANQGVAATDAAMGALATAADYYRCTRSAGGEASRWCGFAYGLVAGNTSYGTSGNELAGTFGLARSLTPSTSIGVSIGVAGLRNGLGYGGRFDAPGATFGAYFAHRPETGFQFLAMAVASLHPDLTLTRGYLNGTTLAGSQGQTHASSAGAMARLGWALPVPGAKATVTPFAQLSYVNARVGGFVESGGPFPAVISAFSAAATTLRVGTQLRGSLTQRITVFGGLAWASNLHTDAPLVRGSLLAADCNGAAPLTAFCGLSGLGPRMSRNWIEGNAGLRFELAPGSAAMISANAASQNALTYGLQIGYSRAF</sequence>
<evidence type="ECO:0000259" key="2">
    <source>
        <dbReference type="PROSITE" id="PS51208"/>
    </source>
</evidence>
<evidence type="ECO:0000313" key="3">
    <source>
        <dbReference type="EMBL" id="UFZ01398.1"/>
    </source>
</evidence>
<name>A0ABY3R3S3_9BRAD</name>
<protein>
    <submittedName>
        <fullName evidence="3">Autotransporter outer membrane beta-barrel domain-containing protein</fullName>
    </submittedName>
</protein>
<dbReference type="RefSeq" id="WP_231317196.1">
    <property type="nucleotide sequence ID" value="NZ_CP088156.1"/>
</dbReference>
<feature type="chain" id="PRO_5045228072" evidence="1">
    <location>
        <begin position="34"/>
        <end position="841"/>
    </location>
</feature>
<reference evidence="3" key="1">
    <citation type="journal article" date="2024" name="Antonie Van Leeuwenhoek">
        <title>Bradyrhizobium ontarionense sp. nov., a novel bacterial symbiont isolated from Aeschynomene indica (Indian jointvetch), harbours photosynthesis, nitrogen fixation and nitrous oxide (N2O) reductase genes.</title>
        <authorList>
            <person name="Bromfield E.S.P."/>
            <person name="Cloutier S."/>
        </authorList>
    </citation>
    <scope>NUCLEOTIDE SEQUENCE</scope>
    <source>
        <strain evidence="3">A19</strain>
    </source>
</reference>
<dbReference type="InterPro" id="IPR036709">
    <property type="entry name" value="Autotransporte_beta_dom_sf"/>
</dbReference>
<dbReference type="PROSITE" id="PS51208">
    <property type="entry name" value="AUTOTRANSPORTER"/>
    <property type="match status" value="1"/>
</dbReference>
<evidence type="ECO:0000313" key="4">
    <source>
        <dbReference type="Proteomes" id="UP001431010"/>
    </source>
</evidence>
<feature type="domain" description="Autotransporter" evidence="2">
    <location>
        <begin position="561"/>
        <end position="841"/>
    </location>
</feature>
<dbReference type="SUPFAM" id="SSF103515">
    <property type="entry name" value="Autotransporter"/>
    <property type="match status" value="1"/>
</dbReference>
<gene>
    <name evidence="3" type="ORF">LQG66_18875</name>
</gene>